<feature type="signal peptide" evidence="3">
    <location>
        <begin position="1"/>
        <end position="19"/>
    </location>
</feature>
<feature type="region of interest" description="Disordered" evidence="2">
    <location>
        <begin position="104"/>
        <end position="138"/>
    </location>
</feature>
<dbReference type="AlphaFoldDB" id="A0A834IQL2"/>
<dbReference type="OrthoDB" id="6597363at2759"/>
<dbReference type="GO" id="GO:0062129">
    <property type="term" value="C:chitin-based extracellular matrix"/>
    <property type="evidence" value="ECO:0007669"/>
    <property type="project" value="TreeGrafter"/>
</dbReference>
<feature type="compositionally biased region" description="Basic and acidic residues" evidence="2">
    <location>
        <begin position="172"/>
        <end position="183"/>
    </location>
</feature>
<dbReference type="Proteomes" id="UP000625711">
    <property type="component" value="Unassembled WGS sequence"/>
</dbReference>
<name>A0A834IQL2_RHYFE</name>
<feature type="compositionally biased region" description="Pro residues" evidence="2">
    <location>
        <begin position="106"/>
        <end position="115"/>
    </location>
</feature>
<dbReference type="InterPro" id="IPR000618">
    <property type="entry name" value="Insect_cuticle"/>
</dbReference>
<sequence length="199" mass="22005">MYKLAIVGVLLTFVLNCHSQYQGDSEAQRRPPPQILTHKQALNHDGNFKYLFTSENGLAQGESIAPDGTRTGGYSYIDPNGKKISVKYVAGKEGFKILEADHLPKAPQPIGPVPQPQQTEESYQQPQSQSYDDGKYRAEPYTRPQQTQAYYQPVNLYRGNGGQASPLSNQINEKEQELSDEPGKPGTFGSGYIFEFGSG</sequence>
<dbReference type="PROSITE" id="PS51155">
    <property type="entry name" value="CHIT_BIND_RR_2"/>
    <property type="match status" value="1"/>
</dbReference>
<evidence type="ECO:0000313" key="4">
    <source>
        <dbReference type="EMBL" id="KAF7285407.1"/>
    </source>
</evidence>
<dbReference type="PANTHER" id="PTHR10380">
    <property type="entry name" value="CUTICLE PROTEIN"/>
    <property type="match status" value="1"/>
</dbReference>
<feature type="compositionally biased region" description="Low complexity" evidence="2">
    <location>
        <begin position="116"/>
        <end position="131"/>
    </location>
</feature>
<accession>A0A834IQL2</accession>
<feature type="chain" id="PRO_5032457408" evidence="3">
    <location>
        <begin position="20"/>
        <end position="199"/>
    </location>
</feature>
<comment type="caution">
    <text evidence="4">The sequence shown here is derived from an EMBL/GenBank/DDBJ whole genome shotgun (WGS) entry which is preliminary data.</text>
</comment>
<dbReference type="PANTHER" id="PTHR10380:SF238">
    <property type="entry name" value="CUTICULAR PROTEIN 65EA-RELATED"/>
    <property type="match status" value="1"/>
</dbReference>
<keyword evidence="5" id="KW-1185">Reference proteome</keyword>
<dbReference type="EMBL" id="JAACXV010000055">
    <property type="protein sequence ID" value="KAF7285407.1"/>
    <property type="molecule type" value="Genomic_DNA"/>
</dbReference>
<evidence type="ECO:0000313" key="5">
    <source>
        <dbReference type="Proteomes" id="UP000625711"/>
    </source>
</evidence>
<keyword evidence="1" id="KW-0193">Cuticle</keyword>
<evidence type="ECO:0000256" key="3">
    <source>
        <dbReference type="SAM" id="SignalP"/>
    </source>
</evidence>
<gene>
    <name evidence="4" type="ORF">GWI33_010658</name>
</gene>
<dbReference type="Pfam" id="PF00379">
    <property type="entry name" value="Chitin_bind_4"/>
    <property type="match status" value="1"/>
</dbReference>
<reference evidence="4" key="1">
    <citation type="submission" date="2020-08" db="EMBL/GenBank/DDBJ databases">
        <title>Genome sequencing and assembly of the red palm weevil Rhynchophorus ferrugineus.</title>
        <authorList>
            <person name="Dias G.B."/>
            <person name="Bergman C.M."/>
            <person name="Manee M."/>
        </authorList>
    </citation>
    <scope>NUCLEOTIDE SEQUENCE</scope>
    <source>
        <strain evidence="4">AA-2017</strain>
        <tissue evidence="4">Whole larva</tissue>
    </source>
</reference>
<evidence type="ECO:0000256" key="2">
    <source>
        <dbReference type="SAM" id="MobiDB-lite"/>
    </source>
</evidence>
<protein>
    <submittedName>
        <fullName evidence="4">Uncharacterized protein</fullName>
    </submittedName>
</protein>
<organism evidence="4 5">
    <name type="scientific">Rhynchophorus ferrugineus</name>
    <name type="common">Red palm weevil</name>
    <name type="synonym">Curculio ferrugineus</name>
    <dbReference type="NCBI Taxonomy" id="354439"/>
    <lineage>
        <taxon>Eukaryota</taxon>
        <taxon>Metazoa</taxon>
        <taxon>Ecdysozoa</taxon>
        <taxon>Arthropoda</taxon>
        <taxon>Hexapoda</taxon>
        <taxon>Insecta</taxon>
        <taxon>Pterygota</taxon>
        <taxon>Neoptera</taxon>
        <taxon>Endopterygota</taxon>
        <taxon>Coleoptera</taxon>
        <taxon>Polyphaga</taxon>
        <taxon>Cucujiformia</taxon>
        <taxon>Curculionidae</taxon>
        <taxon>Dryophthorinae</taxon>
        <taxon>Rhynchophorus</taxon>
    </lineage>
</organism>
<proteinExistence type="predicted"/>
<feature type="region of interest" description="Disordered" evidence="2">
    <location>
        <begin position="156"/>
        <end position="199"/>
    </location>
</feature>
<dbReference type="GO" id="GO:0008010">
    <property type="term" value="F:structural constituent of chitin-based larval cuticle"/>
    <property type="evidence" value="ECO:0007669"/>
    <property type="project" value="TreeGrafter"/>
</dbReference>
<keyword evidence="3" id="KW-0732">Signal</keyword>
<dbReference type="InterPro" id="IPR050468">
    <property type="entry name" value="Cuticle_Struct_Prot"/>
</dbReference>
<evidence type="ECO:0000256" key="1">
    <source>
        <dbReference type="PROSITE-ProRule" id="PRU00497"/>
    </source>
</evidence>